<feature type="transmembrane region" description="Helical" evidence="7">
    <location>
        <begin position="359"/>
        <end position="377"/>
    </location>
</feature>
<accession>A0ABT1QTV1</accession>
<evidence type="ECO:0000256" key="3">
    <source>
        <dbReference type="ARBA" id="ARBA00022989"/>
    </source>
</evidence>
<proteinExistence type="predicted"/>
<comment type="subcellular location">
    <subcellularLocation>
        <location evidence="1">Endomembrane system</location>
        <topology evidence="1">Multi-pass membrane protein</topology>
    </subcellularLocation>
</comment>
<dbReference type="Proteomes" id="UP001165498">
    <property type="component" value="Unassembled WGS sequence"/>
</dbReference>
<keyword evidence="4" id="KW-0560">Oxidoreductase</keyword>
<dbReference type="InterPro" id="IPR006694">
    <property type="entry name" value="Fatty_acid_hydroxylase"/>
</dbReference>
<evidence type="ECO:0000313" key="10">
    <source>
        <dbReference type="Proteomes" id="UP001165498"/>
    </source>
</evidence>
<keyword evidence="2 7" id="KW-0812">Transmembrane</keyword>
<evidence type="ECO:0000313" key="9">
    <source>
        <dbReference type="EMBL" id="MCQ4165730.1"/>
    </source>
</evidence>
<evidence type="ECO:0000256" key="7">
    <source>
        <dbReference type="SAM" id="Phobius"/>
    </source>
</evidence>
<reference evidence="9" key="1">
    <citation type="submission" date="2022-07" db="EMBL/GenBank/DDBJ databases">
        <title>Tahibacter sp., a new gammaproteobacterium isolated from the silt sample collected at pig farm.</title>
        <authorList>
            <person name="Chen H."/>
        </authorList>
    </citation>
    <scope>NUCLEOTIDE SEQUENCE</scope>
    <source>
        <strain evidence="9">P2K</strain>
    </source>
</reference>
<keyword evidence="10" id="KW-1185">Reference proteome</keyword>
<dbReference type="EMBL" id="JANFQO010000011">
    <property type="protein sequence ID" value="MCQ4165730.1"/>
    <property type="molecule type" value="Genomic_DNA"/>
</dbReference>
<feature type="transmembrane region" description="Helical" evidence="7">
    <location>
        <begin position="327"/>
        <end position="347"/>
    </location>
</feature>
<dbReference type="Pfam" id="PF04116">
    <property type="entry name" value="FA_hydroxylase"/>
    <property type="match status" value="1"/>
</dbReference>
<evidence type="ECO:0000256" key="6">
    <source>
        <dbReference type="ARBA" id="ARBA00023136"/>
    </source>
</evidence>
<keyword evidence="5" id="KW-0443">Lipid metabolism</keyword>
<evidence type="ECO:0000259" key="8">
    <source>
        <dbReference type="Pfam" id="PF04116"/>
    </source>
</evidence>
<gene>
    <name evidence="9" type="ORF">NM961_13500</name>
</gene>
<dbReference type="PANTHER" id="PTHR21624">
    <property type="entry name" value="STEROL DESATURASE-RELATED PROTEIN"/>
    <property type="match status" value="1"/>
</dbReference>
<comment type="caution">
    <text evidence="9">The sequence shown here is derived from an EMBL/GenBank/DDBJ whole genome shotgun (WGS) entry which is preliminary data.</text>
</comment>
<feature type="domain" description="Fatty acid hydroxylase" evidence="8">
    <location>
        <begin position="81"/>
        <end position="213"/>
    </location>
</feature>
<dbReference type="PANTHER" id="PTHR21624:SF1">
    <property type="entry name" value="ALKYLGLYCEROL MONOOXYGENASE"/>
    <property type="match status" value="1"/>
</dbReference>
<keyword evidence="3 7" id="KW-1133">Transmembrane helix</keyword>
<name>A0ABT1QTV1_9GAMM</name>
<feature type="transmembrane region" description="Helical" evidence="7">
    <location>
        <begin position="383"/>
        <end position="404"/>
    </location>
</feature>
<evidence type="ECO:0000256" key="2">
    <source>
        <dbReference type="ARBA" id="ARBA00022692"/>
    </source>
</evidence>
<evidence type="ECO:0000256" key="4">
    <source>
        <dbReference type="ARBA" id="ARBA00023002"/>
    </source>
</evidence>
<dbReference type="RefSeq" id="WP_255914919.1">
    <property type="nucleotide sequence ID" value="NZ_JANFQO010000011.1"/>
</dbReference>
<feature type="transmembrane region" description="Helical" evidence="7">
    <location>
        <begin position="77"/>
        <end position="94"/>
    </location>
</feature>
<evidence type="ECO:0000256" key="5">
    <source>
        <dbReference type="ARBA" id="ARBA00023098"/>
    </source>
</evidence>
<organism evidence="9 10">
    <name type="scientific">Tahibacter harae</name>
    <dbReference type="NCBI Taxonomy" id="2963937"/>
    <lineage>
        <taxon>Bacteria</taxon>
        <taxon>Pseudomonadati</taxon>
        <taxon>Pseudomonadota</taxon>
        <taxon>Gammaproteobacteria</taxon>
        <taxon>Lysobacterales</taxon>
        <taxon>Rhodanobacteraceae</taxon>
        <taxon>Tahibacter</taxon>
    </lineage>
</organism>
<sequence>MNPIVYATPVFFALIGLELWQAHRRKARAYDFADTLCSIGLGAVSQVTEVFSKALMLGIYVLVYEHLRLFTLDAHSVAVWLGALLLYDFLYYWHHRLGHEVGVLWAAHVVHHQSEAFNLSTALRQTSSNFLFGWIFYLPLAVLGVPPLVWIGVALIDLLYQYWIHTEQIGKLGWFDRVFASPSNHRVHHGVNDRYLDKNYGGILILWDRLFGTYADEDDDEPVIYGTRAPLRRYDPLWANLEGYAALARDAWRTRRWADKFNVWIKPPGWRPADLAAADPKPAFDPYTRPRYAPAVPRAVQLHAGLQFLLLMLAGTDCLSRAPQLPWAWGAAYVAWNVLSMTAICAWLEGSRRGLALDLIRLLAALAMLLSGGRWFGAPLDTLPLLGLAVLVAASAAAALLAAFSGRRRTVAA</sequence>
<protein>
    <submittedName>
        <fullName evidence="9">Sterol desaturase family protein</fullName>
    </submittedName>
</protein>
<feature type="transmembrane region" description="Helical" evidence="7">
    <location>
        <begin position="6"/>
        <end position="22"/>
    </location>
</feature>
<evidence type="ECO:0000256" key="1">
    <source>
        <dbReference type="ARBA" id="ARBA00004127"/>
    </source>
</evidence>
<feature type="transmembrane region" description="Helical" evidence="7">
    <location>
        <begin position="134"/>
        <end position="160"/>
    </location>
</feature>
<keyword evidence="6 7" id="KW-0472">Membrane</keyword>
<feature type="transmembrane region" description="Helical" evidence="7">
    <location>
        <begin position="299"/>
        <end position="315"/>
    </location>
</feature>
<dbReference type="InterPro" id="IPR051689">
    <property type="entry name" value="Sterol_desaturase/TMEM195"/>
</dbReference>